<dbReference type="AlphaFoldDB" id="A0A0D2PR27"/>
<dbReference type="Proteomes" id="UP000032304">
    <property type="component" value="Chromosome 5"/>
</dbReference>
<sequence length="112" mass="12725">MDTENGRTIKPKTLWATIKERFASADSKALYVISYGVNMQECKRTAKCIVQKEYSNTKLARKVLRSLSKRFSIKVTTIEEAKNLESLEINELIGSLQTFNMNLEGAKCTKTK</sequence>
<dbReference type="Gramene" id="KJB29538">
    <property type="protein sequence ID" value="KJB29538"/>
    <property type="gene ID" value="B456_005G106200"/>
</dbReference>
<evidence type="ECO:0008006" key="3">
    <source>
        <dbReference type="Google" id="ProtNLM"/>
    </source>
</evidence>
<accession>A0A0D2PR27</accession>
<name>A0A0D2PR27_GOSRA</name>
<evidence type="ECO:0000313" key="2">
    <source>
        <dbReference type="Proteomes" id="UP000032304"/>
    </source>
</evidence>
<organism evidence="1 2">
    <name type="scientific">Gossypium raimondii</name>
    <name type="common">Peruvian cotton</name>
    <name type="synonym">Gossypium klotzschianum subsp. raimondii</name>
    <dbReference type="NCBI Taxonomy" id="29730"/>
    <lineage>
        <taxon>Eukaryota</taxon>
        <taxon>Viridiplantae</taxon>
        <taxon>Streptophyta</taxon>
        <taxon>Embryophyta</taxon>
        <taxon>Tracheophyta</taxon>
        <taxon>Spermatophyta</taxon>
        <taxon>Magnoliopsida</taxon>
        <taxon>eudicotyledons</taxon>
        <taxon>Gunneridae</taxon>
        <taxon>Pentapetalae</taxon>
        <taxon>rosids</taxon>
        <taxon>malvids</taxon>
        <taxon>Malvales</taxon>
        <taxon>Malvaceae</taxon>
        <taxon>Malvoideae</taxon>
        <taxon>Gossypium</taxon>
    </lineage>
</organism>
<dbReference type="EMBL" id="CM001744">
    <property type="protein sequence ID" value="KJB29538.1"/>
    <property type="molecule type" value="Genomic_DNA"/>
</dbReference>
<protein>
    <recommendedName>
        <fullName evidence="3">Gag-pol polyprotein</fullName>
    </recommendedName>
</protein>
<evidence type="ECO:0000313" key="1">
    <source>
        <dbReference type="EMBL" id="KJB29538.1"/>
    </source>
</evidence>
<keyword evidence="2" id="KW-1185">Reference proteome</keyword>
<feature type="non-terminal residue" evidence="1">
    <location>
        <position position="112"/>
    </location>
</feature>
<proteinExistence type="predicted"/>
<reference evidence="1 2" key="1">
    <citation type="journal article" date="2012" name="Nature">
        <title>Repeated polyploidization of Gossypium genomes and the evolution of spinnable cotton fibres.</title>
        <authorList>
            <person name="Paterson A.H."/>
            <person name="Wendel J.F."/>
            <person name="Gundlach H."/>
            <person name="Guo H."/>
            <person name="Jenkins J."/>
            <person name="Jin D."/>
            <person name="Llewellyn D."/>
            <person name="Showmaker K.C."/>
            <person name="Shu S."/>
            <person name="Udall J."/>
            <person name="Yoo M.J."/>
            <person name="Byers R."/>
            <person name="Chen W."/>
            <person name="Doron-Faigenboim A."/>
            <person name="Duke M.V."/>
            <person name="Gong L."/>
            <person name="Grimwood J."/>
            <person name="Grover C."/>
            <person name="Grupp K."/>
            <person name="Hu G."/>
            <person name="Lee T.H."/>
            <person name="Li J."/>
            <person name="Lin L."/>
            <person name="Liu T."/>
            <person name="Marler B.S."/>
            <person name="Page J.T."/>
            <person name="Roberts A.W."/>
            <person name="Romanel E."/>
            <person name="Sanders W.S."/>
            <person name="Szadkowski E."/>
            <person name="Tan X."/>
            <person name="Tang H."/>
            <person name="Xu C."/>
            <person name="Wang J."/>
            <person name="Wang Z."/>
            <person name="Zhang D."/>
            <person name="Zhang L."/>
            <person name="Ashrafi H."/>
            <person name="Bedon F."/>
            <person name="Bowers J.E."/>
            <person name="Brubaker C.L."/>
            <person name="Chee P.W."/>
            <person name="Das S."/>
            <person name="Gingle A.R."/>
            <person name="Haigler C.H."/>
            <person name="Harker D."/>
            <person name="Hoffmann L.V."/>
            <person name="Hovav R."/>
            <person name="Jones D.C."/>
            <person name="Lemke C."/>
            <person name="Mansoor S."/>
            <person name="ur Rahman M."/>
            <person name="Rainville L.N."/>
            <person name="Rambani A."/>
            <person name="Reddy U.K."/>
            <person name="Rong J.K."/>
            <person name="Saranga Y."/>
            <person name="Scheffler B.E."/>
            <person name="Scheffler J.A."/>
            <person name="Stelly D.M."/>
            <person name="Triplett B.A."/>
            <person name="Van Deynze A."/>
            <person name="Vaslin M.F."/>
            <person name="Waghmare V.N."/>
            <person name="Walford S.A."/>
            <person name="Wright R.J."/>
            <person name="Zaki E.A."/>
            <person name="Zhang T."/>
            <person name="Dennis E.S."/>
            <person name="Mayer K.F."/>
            <person name="Peterson D.G."/>
            <person name="Rokhsar D.S."/>
            <person name="Wang X."/>
            <person name="Schmutz J."/>
        </authorList>
    </citation>
    <scope>NUCLEOTIDE SEQUENCE [LARGE SCALE GENOMIC DNA]</scope>
</reference>
<gene>
    <name evidence="1" type="ORF">B456_005G106200</name>
</gene>